<evidence type="ECO:0000313" key="2">
    <source>
        <dbReference type="Proteomes" id="UP000008975"/>
    </source>
</evidence>
<accession>E8NGK0</accession>
<proteinExistence type="predicted"/>
<dbReference type="EMBL" id="AP012052">
    <property type="protein sequence ID" value="BAJ74083.1"/>
    <property type="molecule type" value="Genomic_DNA"/>
</dbReference>
<dbReference type="Proteomes" id="UP000008975">
    <property type="component" value="Chromosome"/>
</dbReference>
<dbReference type="OrthoDB" id="5083384at2"/>
<reference evidence="1 2" key="1">
    <citation type="journal article" date="2011" name="J. Bacteriol.">
        <title>Genome sequence of Microbacterium testaceum StLB037, an N-acylhomoserine lactone-degrading bacterium isolated from potato leaves.</title>
        <authorList>
            <person name="Morohoshi T."/>
            <person name="Wang W.-Z."/>
            <person name="Someya N."/>
            <person name="Ikeda T."/>
        </authorList>
    </citation>
    <scope>NUCLEOTIDE SEQUENCE [LARGE SCALE GENOMIC DNA]</scope>
    <source>
        <strain evidence="1 2">StLB037</strain>
    </source>
</reference>
<dbReference type="SUPFAM" id="SSF47598">
    <property type="entry name" value="Ribbon-helix-helix"/>
    <property type="match status" value="1"/>
</dbReference>
<dbReference type="STRING" id="979556.MTES_1119"/>
<dbReference type="RefSeq" id="WP_013584210.1">
    <property type="nucleotide sequence ID" value="NC_015125.1"/>
</dbReference>
<dbReference type="InterPro" id="IPR010985">
    <property type="entry name" value="Ribbon_hlx_hlx"/>
</dbReference>
<organism evidence="1 2">
    <name type="scientific">Microbacterium testaceum (strain StLB037)</name>
    <dbReference type="NCBI Taxonomy" id="979556"/>
    <lineage>
        <taxon>Bacteria</taxon>
        <taxon>Bacillati</taxon>
        <taxon>Actinomycetota</taxon>
        <taxon>Actinomycetes</taxon>
        <taxon>Micrococcales</taxon>
        <taxon>Microbacteriaceae</taxon>
        <taxon>Microbacterium</taxon>
    </lineage>
</organism>
<name>E8NGK0_MICTS</name>
<dbReference type="HOGENOM" id="CLU_2807690_0_0_11"/>
<reference key="2">
    <citation type="submission" date="2011-02" db="EMBL/GenBank/DDBJ databases">
        <title>Genome sequence of Microbacterium testaceum StLB037.</title>
        <authorList>
            <person name="Morohoshi T."/>
            <person name="Wang W.Z."/>
            <person name="Someya N."/>
            <person name="Ikeda T."/>
        </authorList>
    </citation>
    <scope>NUCLEOTIDE SEQUENCE</scope>
    <source>
        <strain>StLB037</strain>
    </source>
</reference>
<dbReference type="GO" id="GO:0006355">
    <property type="term" value="P:regulation of DNA-templated transcription"/>
    <property type="evidence" value="ECO:0007669"/>
    <property type="project" value="InterPro"/>
</dbReference>
<protein>
    <submittedName>
        <fullName evidence="1">Predicted DNA-binding protein with an HTH domain</fullName>
    </submittedName>
</protein>
<keyword evidence="1" id="KW-0238">DNA-binding</keyword>
<dbReference type="KEGG" id="mts:MTES_1119"/>
<evidence type="ECO:0000313" key="1">
    <source>
        <dbReference type="EMBL" id="BAJ74083.1"/>
    </source>
</evidence>
<sequence length="67" mass="7796">MAMTVRLSPEAEERLEHLASVLKMSKNSVLEQAVLNMDERAERRRRFAEAIARVDERDADLLDRLSR</sequence>
<gene>
    <name evidence="1" type="ordered locus">MTES_1119</name>
</gene>
<dbReference type="AlphaFoldDB" id="E8NGK0"/>
<dbReference type="GO" id="GO:0003677">
    <property type="term" value="F:DNA binding"/>
    <property type="evidence" value="ECO:0007669"/>
    <property type="project" value="UniProtKB-KW"/>
</dbReference>